<comment type="caution">
    <text evidence="7">The sequence shown here is derived from an EMBL/GenBank/DDBJ whole genome shotgun (WGS) entry which is preliminary data.</text>
</comment>
<evidence type="ECO:0000256" key="4">
    <source>
        <dbReference type="PROSITE-ProRule" id="PRU00473"/>
    </source>
</evidence>
<keyword evidence="3" id="KW-0998">Cell outer membrane</keyword>
<reference evidence="7" key="1">
    <citation type="submission" date="2022-11" db="EMBL/GenBank/DDBJ databases">
        <authorList>
            <person name="Coimbra C."/>
        </authorList>
    </citation>
    <scope>NUCLEOTIDE SEQUENCE</scope>
    <source>
        <strain evidence="7">Jales19</strain>
    </source>
</reference>
<dbReference type="PANTHER" id="PTHR30329">
    <property type="entry name" value="STATOR ELEMENT OF FLAGELLAR MOTOR COMPLEX"/>
    <property type="match status" value="1"/>
</dbReference>
<keyword evidence="5" id="KW-0732">Signal</keyword>
<name>A0ABT4QTE7_9HYPH</name>
<feature type="signal peptide" evidence="5">
    <location>
        <begin position="1"/>
        <end position="23"/>
    </location>
</feature>
<dbReference type="SUPFAM" id="SSF103088">
    <property type="entry name" value="OmpA-like"/>
    <property type="match status" value="1"/>
</dbReference>
<evidence type="ECO:0000256" key="3">
    <source>
        <dbReference type="ARBA" id="ARBA00023237"/>
    </source>
</evidence>
<dbReference type="PANTHER" id="PTHR30329:SF21">
    <property type="entry name" value="LIPOPROTEIN YIAD-RELATED"/>
    <property type="match status" value="1"/>
</dbReference>
<dbReference type="PROSITE" id="PS51123">
    <property type="entry name" value="OMPA_2"/>
    <property type="match status" value="1"/>
</dbReference>
<dbReference type="Proteomes" id="UP001152178">
    <property type="component" value="Unassembled WGS sequence"/>
</dbReference>
<evidence type="ECO:0000259" key="6">
    <source>
        <dbReference type="PROSITE" id="PS51123"/>
    </source>
</evidence>
<dbReference type="CDD" id="cd07185">
    <property type="entry name" value="OmpA_C-like"/>
    <property type="match status" value="1"/>
</dbReference>
<dbReference type="InterPro" id="IPR006664">
    <property type="entry name" value="OMP_bac"/>
</dbReference>
<evidence type="ECO:0000256" key="2">
    <source>
        <dbReference type="ARBA" id="ARBA00023136"/>
    </source>
</evidence>
<dbReference type="InterPro" id="IPR050330">
    <property type="entry name" value="Bact_OuterMem_StrucFunc"/>
</dbReference>
<evidence type="ECO:0000256" key="1">
    <source>
        <dbReference type="ARBA" id="ARBA00004442"/>
    </source>
</evidence>
<evidence type="ECO:0000313" key="7">
    <source>
        <dbReference type="EMBL" id="MCZ8544823.1"/>
    </source>
</evidence>
<gene>
    <name evidence="7" type="ORF">OOJ09_11575</name>
</gene>
<keyword evidence="2 4" id="KW-0472">Membrane</keyword>
<dbReference type="RefSeq" id="WP_269905342.1">
    <property type="nucleotide sequence ID" value="NZ_JAPFQA010000004.1"/>
</dbReference>
<proteinExistence type="predicted"/>
<dbReference type="Gene3D" id="3.30.1330.60">
    <property type="entry name" value="OmpA-like domain"/>
    <property type="match status" value="1"/>
</dbReference>
<evidence type="ECO:0000256" key="5">
    <source>
        <dbReference type="SAM" id="SignalP"/>
    </source>
</evidence>
<dbReference type="EMBL" id="JAPFQA010000004">
    <property type="protein sequence ID" value="MCZ8544823.1"/>
    <property type="molecule type" value="Genomic_DNA"/>
</dbReference>
<protein>
    <submittedName>
        <fullName evidence="7">OmpA family protein</fullName>
    </submittedName>
</protein>
<sequence>MSILTKIAYAIIFIWLSNPSASANDIAGCSDVGGLRRFIDSSIVMCERHDFDTYTLPTGKNTGFDFDSNKAEFESSMNIEGRLVENVYAIPPAVSSVDVFRNYKADLAANGYRILFQAERDATGPHLGSFFETTGPGTQIWGYSPDQARYIAAVKEDGGAKTYIALYVIEYQDGYDPNFSPQKGQAMVRLDAVQVGALEDRMVPASAADISKDFEVDGKAALYGILFDFDKATIKPESRPALDEIAKFLQQNPAQRVYLIGHTDSVGGFDFNMQLSKARAAAVVDDLSRTYHLETSRMMSSGVGLQAPVASNATQEGRARNRRVEMVPSDAQMGLSALGLQP</sequence>
<keyword evidence="8" id="KW-1185">Reference proteome</keyword>
<feature type="chain" id="PRO_5045368151" evidence="5">
    <location>
        <begin position="24"/>
        <end position="342"/>
    </location>
</feature>
<dbReference type="InterPro" id="IPR006665">
    <property type="entry name" value="OmpA-like"/>
</dbReference>
<feature type="domain" description="OmpA-like" evidence="6">
    <location>
        <begin position="212"/>
        <end position="332"/>
    </location>
</feature>
<dbReference type="Pfam" id="PF00691">
    <property type="entry name" value="OmpA"/>
    <property type="match status" value="1"/>
</dbReference>
<comment type="subcellular location">
    <subcellularLocation>
        <location evidence="1">Cell outer membrane</location>
    </subcellularLocation>
</comment>
<dbReference type="PRINTS" id="PR01021">
    <property type="entry name" value="OMPADOMAIN"/>
</dbReference>
<evidence type="ECO:0000313" key="8">
    <source>
        <dbReference type="Proteomes" id="UP001152178"/>
    </source>
</evidence>
<organism evidence="7 8">
    <name type="scientific">Mesorhizobium qingshengii</name>
    <dbReference type="NCBI Taxonomy" id="1165689"/>
    <lineage>
        <taxon>Bacteria</taxon>
        <taxon>Pseudomonadati</taxon>
        <taxon>Pseudomonadota</taxon>
        <taxon>Alphaproteobacteria</taxon>
        <taxon>Hyphomicrobiales</taxon>
        <taxon>Phyllobacteriaceae</taxon>
        <taxon>Mesorhizobium</taxon>
    </lineage>
</organism>
<accession>A0ABT4QTE7</accession>
<dbReference type="InterPro" id="IPR036737">
    <property type="entry name" value="OmpA-like_sf"/>
</dbReference>